<comment type="caution">
    <text evidence="14">The sequence shown here is derived from an EMBL/GenBank/DDBJ whole genome shotgun (WGS) entry which is preliminary data.</text>
</comment>
<dbReference type="InterPro" id="IPR000269">
    <property type="entry name" value="Cu_amine_oxidase"/>
</dbReference>
<keyword evidence="6 9" id="KW-0186">Copper</keyword>
<dbReference type="SUPFAM" id="SSF49998">
    <property type="entry name" value="Amine oxidase catalytic domain"/>
    <property type="match status" value="1"/>
</dbReference>
<dbReference type="InterPro" id="IPR036460">
    <property type="entry name" value="Cu_amine_oxidase_C_sf"/>
</dbReference>
<dbReference type="EMBL" id="SPOF01000070">
    <property type="protein sequence ID" value="TIB07982.1"/>
    <property type="molecule type" value="Genomic_DNA"/>
</dbReference>
<dbReference type="Pfam" id="PF02727">
    <property type="entry name" value="Cu_amine_oxidN2"/>
    <property type="match status" value="1"/>
</dbReference>
<dbReference type="PROSITE" id="PS01164">
    <property type="entry name" value="COPPER_AMINE_OXID_1"/>
    <property type="match status" value="1"/>
</dbReference>
<dbReference type="GO" id="GO:0008131">
    <property type="term" value="F:primary methylamine oxidase activity"/>
    <property type="evidence" value="ECO:0007669"/>
    <property type="project" value="InterPro"/>
</dbReference>
<keyword evidence="10" id="KW-0732">Signal</keyword>
<dbReference type="Pfam" id="PF09248">
    <property type="entry name" value="DUF1965"/>
    <property type="match status" value="1"/>
</dbReference>
<feature type="signal peptide" evidence="10">
    <location>
        <begin position="1"/>
        <end position="17"/>
    </location>
</feature>
<keyword evidence="3 9" id="KW-0479">Metal-binding</keyword>
<comment type="cofactor">
    <cofactor evidence="1">
        <name>Cu cation</name>
        <dbReference type="ChEBI" id="CHEBI:23378"/>
    </cofactor>
</comment>
<feature type="domain" description="DUF1965" evidence="13">
    <location>
        <begin position="213"/>
        <end position="262"/>
    </location>
</feature>
<dbReference type="InterPro" id="IPR015798">
    <property type="entry name" value="Cu_amine_oxidase_C"/>
</dbReference>
<evidence type="ECO:0000256" key="2">
    <source>
        <dbReference type="ARBA" id="ARBA00007983"/>
    </source>
</evidence>
<evidence type="ECO:0000256" key="7">
    <source>
        <dbReference type="PIRSR" id="PIRSR600269-50"/>
    </source>
</evidence>
<evidence type="ECO:0000259" key="13">
    <source>
        <dbReference type="Pfam" id="PF09248"/>
    </source>
</evidence>
<evidence type="ECO:0000256" key="10">
    <source>
        <dbReference type="SAM" id="SignalP"/>
    </source>
</evidence>
<reference evidence="14 15" key="1">
    <citation type="submission" date="2019-03" db="EMBL/GenBank/DDBJ databases">
        <title>Sequencing 23 genomes of Wallemia ichthyophaga.</title>
        <authorList>
            <person name="Gostincar C."/>
        </authorList>
    </citation>
    <scope>NUCLEOTIDE SEQUENCE [LARGE SCALE GENOMIC DNA]</scope>
    <source>
        <strain evidence="14 15">EXF-8621</strain>
    </source>
</reference>
<dbReference type="Gene3D" id="3.10.450.40">
    <property type="match status" value="2"/>
</dbReference>
<evidence type="ECO:0000256" key="8">
    <source>
        <dbReference type="PIRSR" id="PIRSR600269-51"/>
    </source>
</evidence>
<protein>
    <recommendedName>
        <fullName evidence="9">Amine oxidase</fullName>
        <ecNumber evidence="9">1.4.3.-</ecNumber>
    </recommendedName>
</protein>
<feature type="active site" description="Proton acceptor" evidence="7">
    <location>
        <position position="364"/>
    </location>
</feature>
<keyword evidence="4 7" id="KW-0801">TPQ</keyword>
<evidence type="ECO:0000256" key="1">
    <source>
        <dbReference type="ARBA" id="ARBA00001935"/>
    </source>
</evidence>
<feature type="domain" description="Copper amine oxidase N2-terminal" evidence="12">
    <location>
        <begin position="36"/>
        <end position="123"/>
    </location>
</feature>
<dbReference type="Pfam" id="PF01179">
    <property type="entry name" value="Cu_amine_oxid"/>
    <property type="match status" value="1"/>
</dbReference>
<accession>A0A4T0H1Q9</accession>
<comment type="similarity">
    <text evidence="2 9">Belongs to the copper/topaquinone oxidase family.</text>
</comment>
<evidence type="ECO:0000313" key="14">
    <source>
        <dbReference type="EMBL" id="TIB07982.1"/>
    </source>
</evidence>
<evidence type="ECO:0000256" key="6">
    <source>
        <dbReference type="ARBA" id="ARBA00023008"/>
    </source>
</evidence>
<comment type="PTM">
    <text evidence="8 9">Topaquinone (TPQ) is generated by copper-dependent autoxidation of a specific tyrosyl residue.</text>
</comment>
<evidence type="ECO:0000313" key="15">
    <source>
        <dbReference type="Proteomes" id="UP000306954"/>
    </source>
</evidence>
<dbReference type="GO" id="GO:0009308">
    <property type="term" value="P:amine metabolic process"/>
    <property type="evidence" value="ECO:0007669"/>
    <property type="project" value="UniProtKB-UniRule"/>
</dbReference>
<dbReference type="PRINTS" id="PR00766">
    <property type="entry name" value="CUDAOXIDASE"/>
</dbReference>
<comment type="cofactor">
    <cofactor evidence="9">
        <name>Cu cation</name>
        <dbReference type="ChEBI" id="CHEBI:23378"/>
    </cofactor>
    <text evidence="9">Contains 1 topaquinone per subunit.</text>
</comment>
<evidence type="ECO:0000256" key="5">
    <source>
        <dbReference type="ARBA" id="ARBA00023002"/>
    </source>
</evidence>
<evidence type="ECO:0000256" key="3">
    <source>
        <dbReference type="ARBA" id="ARBA00022723"/>
    </source>
</evidence>
<feature type="domain" description="Copper amine oxidase catalytic" evidence="11">
    <location>
        <begin position="292"/>
        <end position="691"/>
    </location>
</feature>
<organism evidence="14 15">
    <name type="scientific">Wallemia ichthyophaga</name>
    <dbReference type="NCBI Taxonomy" id="245174"/>
    <lineage>
        <taxon>Eukaryota</taxon>
        <taxon>Fungi</taxon>
        <taxon>Dikarya</taxon>
        <taxon>Basidiomycota</taxon>
        <taxon>Wallemiomycotina</taxon>
        <taxon>Wallemiomycetes</taxon>
        <taxon>Wallemiales</taxon>
        <taxon>Wallemiaceae</taxon>
        <taxon>Wallemia</taxon>
    </lineage>
</organism>
<feature type="chain" id="PRO_5030101441" description="Amine oxidase" evidence="10">
    <location>
        <begin position="18"/>
        <end position="727"/>
    </location>
</feature>
<dbReference type="Gene3D" id="2.70.98.20">
    <property type="entry name" value="Copper amine oxidase, catalytic domain"/>
    <property type="match status" value="1"/>
</dbReference>
<dbReference type="EC" id="1.4.3.-" evidence="9"/>
<proteinExistence type="inferred from homology"/>
<sequence length="727" mass="82956">MKSVALVILGCISLSLSYNPPFSTFEETKNVKENPFNQLTSEEFNQAYEFIYDKFNLTSLEDAGPADNYVELLTLNSPKKYETLEYLDFNGSKPDRYAKAIIVHGSESDPSIRSYTVGPLNQDNVQVHSTNTPPIPHNSRRTKAHKDKMLEKVFVYYALAPISAIIEDLLGKPWSLEEYMYLDERLNLDSDKRLRWLELSQTPEDSAFWGGFTGFHILIDISGQKFSEWSVLKIVYGDKVWRSLKSFAEDYEKGEVANFIPQFTEKDLAHWSRRRPDVPVRDLEERPAPISLSKQGLRYRLDDKQNHVSWLNWDFFFAHNPETGVSIHDLRFNSVRIAYEISLQEAVSHYSANTPTNANSFLLDRGIGLGEKLTPLLKGYDCADEATYLATHYWNGTHDVTTPNSICIFEMPLLQPISRHYGVNDASSNKASKLVIRSISTPGNYDYMIDYALMPDGTIEASASASGYLLQTHSSRGGDKFGTQVSDTTFGNIHDHVILFKFDLDILGESNTLVEKSIDVQNTKFFWQDEDEDAYESKVINTSNIEQEKGMNWSNNYDHWLLLSNLDKKTQYGYNPAYRIMPSTPVIHDTPDTQSRMKRNAVFSRQHVYVTKYNEDEESASSMYNMNLPNNPPVDFNTFLNDENIVQEDLVLWANVGMHHLPRASDVPSTLFLETKSGIMLSPFNYGNEELSRDLTNAIYASIDKVTDKVTSFEVYNGEESCVIDPF</sequence>
<dbReference type="GO" id="GO:0048038">
    <property type="term" value="F:quinone binding"/>
    <property type="evidence" value="ECO:0007669"/>
    <property type="project" value="InterPro"/>
</dbReference>
<feature type="active site" description="Schiff-base intermediate with substrate; via topaquinone" evidence="7">
    <location>
        <position position="445"/>
    </location>
</feature>
<name>A0A4T0H1Q9_WALIC</name>
<evidence type="ECO:0000256" key="4">
    <source>
        <dbReference type="ARBA" id="ARBA00022772"/>
    </source>
</evidence>
<evidence type="ECO:0000259" key="12">
    <source>
        <dbReference type="Pfam" id="PF02727"/>
    </source>
</evidence>
<dbReference type="InterPro" id="IPR015800">
    <property type="entry name" value="Cu_amine_oxidase_N2"/>
</dbReference>
<dbReference type="GO" id="GO:0005507">
    <property type="term" value="F:copper ion binding"/>
    <property type="evidence" value="ECO:0007669"/>
    <property type="project" value="InterPro"/>
</dbReference>
<dbReference type="SUPFAM" id="SSF54416">
    <property type="entry name" value="Amine oxidase N-terminal region"/>
    <property type="match status" value="2"/>
</dbReference>
<dbReference type="InterPro" id="IPR015328">
    <property type="entry name" value="DUF1965"/>
</dbReference>
<dbReference type="PANTHER" id="PTHR10638">
    <property type="entry name" value="COPPER AMINE OXIDASE"/>
    <property type="match status" value="1"/>
</dbReference>
<gene>
    <name evidence="14" type="ORF">E3P90_03845</name>
</gene>
<dbReference type="GO" id="GO:0005886">
    <property type="term" value="C:plasma membrane"/>
    <property type="evidence" value="ECO:0007669"/>
    <property type="project" value="TreeGrafter"/>
</dbReference>
<keyword evidence="5 9" id="KW-0560">Oxidoreductase</keyword>
<dbReference type="AlphaFoldDB" id="A0A4T0H1Q9"/>
<dbReference type="InterPro" id="IPR049948">
    <property type="entry name" value="Cu_Am_ox_TPQ-bd"/>
</dbReference>
<dbReference type="Proteomes" id="UP000306954">
    <property type="component" value="Unassembled WGS sequence"/>
</dbReference>
<feature type="modified residue" description="2',4',5'-topaquinone" evidence="8">
    <location>
        <position position="445"/>
    </location>
</feature>
<dbReference type="InterPro" id="IPR016182">
    <property type="entry name" value="Cu_amine_oxidase_N-reg"/>
</dbReference>
<evidence type="ECO:0000256" key="9">
    <source>
        <dbReference type="RuleBase" id="RU000672"/>
    </source>
</evidence>
<evidence type="ECO:0000259" key="11">
    <source>
        <dbReference type="Pfam" id="PF01179"/>
    </source>
</evidence>
<dbReference type="PANTHER" id="PTHR10638:SF20">
    <property type="entry name" value="AMINE OXIDASE"/>
    <property type="match status" value="1"/>
</dbReference>